<protein>
    <submittedName>
        <fullName evidence="1">Uncharacterized protein</fullName>
    </submittedName>
</protein>
<dbReference type="AlphaFoldDB" id="A0A6B0USV6"/>
<proteinExistence type="predicted"/>
<sequence>MLSFYPWVLACGSSSARCRRCWLAKVRGTSASNSSHDGIDASWFSYQVRATPCKAKYTFRRRCSTPHPLNRATSLYWLNQLSTSSWKSPLTRRRPWRGLHVHDGSRCVPSCCDVVIIVAVVLVGFDGRGTNSGGRPQV</sequence>
<organism evidence="1">
    <name type="scientific">Ixodes ricinus</name>
    <name type="common">Common tick</name>
    <name type="synonym">Acarus ricinus</name>
    <dbReference type="NCBI Taxonomy" id="34613"/>
    <lineage>
        <taxon>Eukaryota</taxon>
        <taxon>Metazoa</taxon>
        <taxon>Ecdysozoa</taxon>
        <taxon>Arthropoda</taxon>
        <taxon>Chelicerata</taxon>
        <taxon>Arachnida</taxon>
        <taxon>Acari</taxon>
        <taxon>Parasitiformes</taxon>
        <taxon>Ixodida</taxon>
        <taxon>Ixodoidea</taxon>
        <taxon>Ixodidae</taxon>
        <taxon>Ixodinae</taxon>
        <taxon>Ixodes</taxon>
    </lineage>
</organism>
<dbReference type="EMBL" id="GIFC01010786">
    <property type="protein sequence ID" value="MXU92869.1"/>
    <property type="molecule type" value="Transcribed_RNA"/>
</dbReference>
<evidence type="ECO:0000313" key="1">
    <source>
        <dbReference type="EMBL" id="MXU92869.1"/>
    </source>
</evidence>
<accession>A0A6B0USV6</accession>
<name>A0A6B0USV6_IXORI</name>
<reference evidence="1" key="1">
    <citation type="submission" date="2019-12" db="EMBL/GenBank/DDBJ databases">
        <title>An insight into the sialome of adult female Ixodes ricinus ticks feeding for 6 days.</title>
        <authorList>
            <person name="Perner J."/>
            <person name="Ribeiro J.M.C."/>
        </authorList>
    </citation>
    <scope>NUCLEOTIDE SEQUENCE</scope>
    <source>
        <strain evidence="1">Semi-engorged</strain>
        <tissue evidence="1">Salivary glands</tissue>
    </source>
</reference>